<accession>A0A564YX19</accession>
<gene>
    <name evidence="1" type="ORF">WMSIL1_LOCUS10261</name>
</gene>
<reference evidence="1 2" key="1">
    <citation type="submission" date="2019-07" db="EMBL/GenBank/DDBJ databases">
        <authorList>
            <person name="Jastrzebski P J."/>
            <person name="Paukszto L."/>
            <person name="Jastrzebski P J."/>
        </authorList>
    </citation>
    <scope>NUCLEOTIDE SEQUENCE [LARGE SCALE GENOMIC DNA]</scope>
    <source>
        <strain evidence="1 2">WMS-il1</strain>
    </source>
</reference>
<dbReference type="AlphaFoldDB" id="A0A564YX19"/>
<protein>
    <submittedName>
        <fullName evidence="1">Uncharacterized protein</fullName>
    </submittedName>
</protein>
<sequence length="83" mass="9621">MYRDQTIMLRWSVNKRDINEIFPTYGKVAENIGMFAGDVDIQIANLPQKCTIRCTVYSTIITGTSKRIQISRNKRLRVDLKGR</sequence>
<evidence type="ECO:0000313" key="1">
    <source>
        <dbReference type="EMBL" id="VUZ51740.1"/>
    </source>
</evidence>
<dbReference type="EMBL" id="CABIJS010000444">
    <property type="protein sequence ID" value="VUZ51740.1"/>
    <property type="molecule type" value="Genomic_DNA"/>
</dbReference>
<name>A0A564YX19_HYMDI</name>
<dbReference type="Proteomes" id="UP000321570">
    <property type="component" value="Unassembled WGS sequence"/>
</dbReference>
<keyword evidence="2" id="KW-1185">Reference proteome</keyword>
<proteinExistence type="predicted"/>
<evidence type="ECO:0000313" key="2">
    <source>
        <dbReference type="Proteomes" id="UP000321570"/>
    </source>
</evidence>
<organism evidence="1 2">
    <name type="scientific">Hymenolepis diminuta</name>
    <name type="common">Rat tapeworm</name>
    <dbReference type="NCBI Taxonomy" id="6216"/>
    <lineage>
        <taxon>Eukaryota</taxon>
        <taxon>Metazoa</taxon>
        <taxon>Spiralia</taxon>
        <taxon>Lophotrochozoa</taxon>
        <taxon>Platyhelminthes</taxon>
        <taxon>Cestoda</taxon>
        <taxon>Eucestoda</taxon>
        <taxon>Cyclophyllidea</taxon>
        <taxon>Hymenolepididae</taxon>
        <taxon>Hymenolepis</taxon>
    </lineage>
</organism>